<evidence type="ECO:0000259" key="4">
    <source>
        <dbReference type="Pfam" id="PF13086"/>
    </source>
</evidence>
<gene>
    <name evidence="6" type="ORF">C6P46_000227</name>
</gene>
<feature type="domain" description="DNA2/NAM7 helicase-like C-terminal" evidence="5">
    <location>
        <begin position="712"/>
        <end position="906"/>
    </location>
</feature>
<dbReference type="Gene3D" id="3.40.50.300">
    <property type="entry name" value="P-loop containing nucleotide triphosphate hydrolases"/>
    <property type="match status" value="2"/>
</dbReference>
<evidence type="ECO:0000256" key="1">
    <source>
        <dbReference type="ARBA" id="ARBA00004496"/>
    </source>
</evidence>
<organism evidence="6 7">
    <name type="scientific">Rhodotorula mucilaginosa</name>
    <name type="common">Yeast</name>
    <name type="synonym">Rhodotorula rubra</name>
    <dbReference type="NCBI Taxonomy" id="5537"/>
    <lineage>
        <taxon>Eukaryota</taxon>
        <taxon>Fungi</taxon>
        <taxon>Dikarya</taxon>
        <taxon>Basidiomycota</taxon>
        <taxon>Pucciniomycotina</taxon>
        <taxon>Microbotryomycetes</taxon>
        <taxon>Sporidiobolales</taxon>
        <taxon>Sporidiobolaceae</taxon>
        <taxon>Rhodotorula</taxon>
    </lineage>
</organism>
<dbReference type="GO" id="GO:0005737">
    <property type="term" value="C:cytoplasm"/>
    <property type="evidence" value="ECO:0007669"/>
    <property type="project" value="UniProtKB-SubCell"/>
</dbReference>
<dbReference type="Proteomes" id="UP000777482">
    <property type="component" value="Unassembled WGS sequence"/>
</dbReference>
<feature type="domain" description="DNA2/NAM7 helicase helicase" evidence="4">
    <location>
        <begin position="456"/>
        <end position="525"/>
    </location>
</feature>
<evidence type="ECO:0000313" key="7">
    <source>
        <dbReference type="Proteomes" id="UP000777482"/>
    </source>
</evidence>
<comment type="caution">
    <text evidence="6">The sequence shown here is derived from an EMBL/GenBank/DDBJ whole genome shotgun (WGS) entry which is preliminary data.</text>
</comment>
<evidence type="ECO:0000256" key="3">
    <source>
        <dbReference type="SAM" id="MobiDB-lite"/>
    </source>
</evidence>
<evidence type="ECO:0008006" key="8">
    <source>
        <dbReference type="Google" id="ProtNLM"/>
    </source>
</evidence>
<dbReference type="AlphaFoldDB" id="A0A9P7BAD6"/>
<reference evidence="6 7" key="1">
    <citation type="submission" date="2020-11" db="EMBL/GenBank/DDBJ databases">
        <title>Kefir isolates.</title>
        <authorList>
            <person name="Marcisauskas S."/>
            <person name="Kim Y."/>
            <person name="Blasche S."/>
        </authorList>
    </citation>
    <scope>NUCLEOTIDE SEQUENCE [LARGE SCALE GENOMIC DNA]</scope>
    <source>
        <strain evidence="6 7">KR</strain>
    </source>
</reference>
<dbReference type="Pfam" id="PF13087">
    <property type="entry name" value="AAA_12"/>
    <property type="match status" value="1"/>
</dbReference>
<accession>A0A9P7BAD6</accession>
<evidence type="ECO:0000313" key="6">
    <source>
        <dbReference type="EMBL" id="KAG0667690.1"/>
    </source>
</evidence>
<name>A0A9P7BAD6_RHOMI</name>
<feature type="region of interest" description="Disordered" evidence="3">
    <location>
        <begin position="974"/>
        <end position="1007"/>
    </location>
</feature>
<dbReference type="PANTHER" id="PTHR45418:SF1">
    <property type="entry name" value="CANCER_TESTIS ANTIGEN 55"/>
    <property type="match status" value="1"/>
</dbReference>
<dbReference type="InterPro" id="IPR041679">
    <property type="entry name" value="DNA2/NAM7-like_C"/>
</dbReference>
<keyword evidence="7" id="KW-1185">Reference proteome</keyword>
<feature type="compositionally biased region" description="Basic and acidic residues" evidence="3">
    <location>
        <begin position="38"/>
        <end position="60"/>
    </location>
</feature>
<dbReference type="InterPro" id="IPR027417">
    <property type="entry name" value="P-loop_NTPase"/>
</dbReference>
<dbReference type="PANTHER" id="PTHR45418">
    <property type="entry name" value="CANCER/TESTIS ANTIGEN 55"/>
    <property type="match status" value="1"/>
</dbReference>
<feature type="compositionally biased region" description="Polar residues" evidence="3">
    <location>
        <begin position="1"/>
        <end position="11"/>
    </location>
</feature>
<evidence type="ECO:0000259" key="5">
    <source>
        <dbReference type="Pfam" id="PF13087"/>
    </source>
</evidence>
<dbReference type="Pfam" id="PF13086">
    <property type="entry name" value="AAA_11"/>
    <property type="match status" value="1"/>
</dbReference>
<feature type="compositionally biased region" description="Polar residues" evidence="3">
    <location>
        <begin position="980"/>
        <end position="989"/>
    </location>
</feature>
<comment type="subcellular location">
    <subcellularLocation>
        <location evidence="1">Cytoplasm</location>
    </subcellularLocation>
</comment>
<dbReference type="GO" id="GO:0004386">
    <property type="term" value="F:helicase activity"/>
    <property type="evidence" value="ECO:0007669"/>
    <property type="project" value="InterPro"/>
</dbReference>
<dbReference type="SUPFAM" id="SSF52540">
    <property type="entry name" value="P-loop containing nucleoside triphosphate hydrolases"/>
    <property type="match status" value="1"/>
</dbReference>
<proteinExistence type="predicted"/>
<dbReference type="InterPro" id="IPR041677">
    <property type="entry name" value="DNA2/NAM7_AAA_11"/>
</dbReference>
<feature type="region of interest" description="Disordered" evidence="3">
    <location>
        <begin position="1"/>
        <end position="60"/>
    </location>
</feature>
<sequence length="1029" mass="114446">MAWSLTASPRSGATLDSLARRKGVPQRPGGLSRAEYNAAREDEERRRSEREEEDRRRREAHVRALEAAAAAQRQPNLIIPTLTAIPAPPPPAPLVPAPAAYQPGPYPPPPPNRHAVPTYPPAFLQSAPIRPVPSAQHTFVPPPMQHMTVVPAPPQTNSVQPEQVPKLERPPGLSRFAELYVPMWLRRVNADPPVAVIPRSAAEAFTIDHSTLHDSLYPPQLLHHLTEIEGRNRVRISDMTKKAVALAAHGFKSPKASLEELSPAAYARHWLPLQQAEYTARGLQLQQAALYGVPLRPRPRHPGEPVGPPLYTLEARSIREGWPPVDLGDVLSIRQLRPQYQSWQGLEFHASVAGINRAAGEVLLRCDGLLQYQESMVFNVVWRVQDRIFSEWRHSCELLDLYLTSDPLLADIEQTSGKRKRTAVESWLFPDDSDVALTAPPPEDADLECDWVDASLNEEQQNAVRSILWGKQRLPLLLHGPPGTGKTKTLVEAIFQILKRHPDTHILVCGASNPSTDTLTMRLRSLMPKDLFRLNAPSRPFAEVRGELLPFCHVENDRFAMPSMSTLLSKRVICTTVLDASILLRSRITNHDLSTLEIYVSGSIHPHNPPPLAKPHFGYLLVDEAAQATEADIACALNVVATDDTRCHRAHVTVCGDARQLGPHIVSEEARNQDFDVSLLERLMDRPVYAEHPFARRNRAKHPEERWDVRTTPFVDLVRNYRSAPEILWLPSTLFYAETLVPCAARSVQQSSLRAWPRLPNPGFPIIFQHVAGDDLEVDEGASFFNDLEVQAVRDHILALVRPPPDKAAHGMVSAKEISVISPFREQVWRIRLALRAVGLGEVDVGNVEALQGAENRIVIISTVRSKEMRWLPIDRAQNRGLIHEPKRFNVAMTRAKELLIVIGNANTLTVSSWPSDPCSSSTSLICSPRHQMDPWWLAFYRLCIRNDCYVGPPVTTSAAQEAGHAVSRLEQQYHAERSASGSPALGSTSREDGTDESAANGSKATPDERAFDILIGRLVSATVNEDEA</sequence>
<dbReference type="InterPro" id="IPR047187">
    <property type="entry name" value="SF1_C_Upf1"/>
</dbReference>
<protein>
    <recommendedName>
        <fullName evidence="8">RNA helicase</fullName>
    </recommendedName>
</protein>
<dbReference type="OrthoDB" id="6513042at2759"/>
<dbReference type="CDD" id="cd18808">
    <property type="entry name" value="SF1_C_Upf1"/>
    <property type="match status" value="1"/>
</dbReference>
<evidence type="ECO:0000256" key="2">
    <source>
        <dbReference type="ARBA" id="ARBA00022490"/>
    </source>
</evidence>
<dbReference type="EMBL" id="PUHQ01000001">
    <property type="protein sequence ID" value="KAG0667690.1"/>
    <property type="molecule type" value="Genomic_DNA"/>
</dbReference>
<keyword evidence="2" id="KW-0963">Cytoplasm</keyword>